<accession>A0A8J7P832</accession>
<protein>
    <submittedName>
        <fullName evidence="2">Suppressor of fused domain protein</fullName>
    </submittedName>
</protein>
<evidence type="ECO:0000259" key="1">
    <source>
        <dbReference type="Pfam" id="PF05076"/>
    </source>
</evidence>
<dbReference type="InterPro" id="IPR020941">
    <property type="entry name" value="SUFU-like_domain"/>
</dbReference>
<organism evidence="2 3">
    <name type="scientific">Candidatus Obscuribacter phosphatis</name>
    <dbReference type="NCBI Taxonomy" id="1906157"/>
    <lineage>
        <taxon>Bacteria</taxon>
        <taxon>Bacillati</taxon>
        <taxon>Candidatus Melainabacteria</taxon>
        <taxon>Candidatus Obscuribacterales</taxon>
        <taxon>Candidatus Obscuribacteraceae</taxon>
        <taxon>Candidatus Obscuribacter</taxon>
    </lineage>
</organism>
<gene>
    <name evidence="2" type="ORF">J0M35_07440</name>
</gene>
<dbReference type="InterPro" id="IPR037181">
    <property type="entry name" value="SUFU_N"/>
</dbReference>
<proteinExistence type="predicted"/>
<dbReference type="Pfam" id="PF05076">
    <property type="entry name" value="SUFU"/>
    <property type="match status" value="1"/>
</dbReference>
<name>A0A8J7P832_9BACT</name>
<evidence type="ECO:0000313" key="2">
    <source>
        <dbReference type="EMBL" id="MBN8660181.1"/>
    </source>
</evidence>
<dbReference type="AlphaFoldDB" id="A0A8J7P832"/>
<feature type="domain" description="Suppressor of fused-like" evidence="1">
    <location>
        <begin position="98"/>
        <end position="258"/>
    </location>
</feature>
<reference evidence="2" key="1">
    <citation type="submission" date="2021-02" db="EMBL/GenBank/DDBJ databases">
        <title>Genome-Resolved Metagenomics of a Microbial Community Performing Photosynthetic Biological Nutrient Removal.</title>
        <authorList>
            <person name="Mcdaniel E.A."/>
        </authorList>
    </citation>
    <scope>NUCLEOTIDE SEQUENCE</scope>
    <source>
        <strain evidence="2">UWPOB_OBS1</strain>
    </source>
</reference>
<comment type="caution">
    <text evidence="2">The sequence shown here is derived from an EMBL/GenBank/DDBJ whole genome shotgun (WGS) entry which is preliminary data.</text>
</comment>
<sequence length="299" mass="34065">MHEPSERDKQKELETIAFEREREEQRLLLLRQAWLGRNRLYKELFGEPTWVSPKGYGPPPTQLDEEKFFGSSLFAQEESRSFDTDPYQGNKQEVDSTEQHLAVLAYGPDPFRPYWTYITAGIASPWVHHEPQEVSGFGCELMIKSPVDLPWAPQVLRTMAYYIFNHAGTLSPGVRISLGGPIKAGSDSQVRNLIIWYADEAPDCWYQLPSGGFGIFLAIGVTEAEVKYAESVEKYGTWCVEQLLRRKGFGQVTDPDRRCTMSDADTPEMLQSIKLFADTFRENEAEIMSELGNQQSDSF</sequence>
<dbReference type="EMBL" id="JAFLCK010000008">
    <property type="protein sequence ID" value="MBN8660181.1"/>
    <property type="molecule type" value="Genomic_DNA"/>
</dbReference>
<evidence type="ECO:0000313" key="3">
    <source>
        <dbReference type="Proteomes" id="UP000664277"/>
    </source>
</evidence>
<dbReference type="SUPFAM" id="SSF103359">
    <property type="entry name" value="Suppressor of Fused, N-terminal domain"/>
    <property type="match status" value="1"/>
</dbReference>
<dbReference type="Proteomes" id="UP000664277">
    <property type="component" value="Unassembled WGS sequence"/>
</dbReference>